<dbReference type="GO" id="GO:0005886">
    <property type="term" value="C:plasma membrane"/>
    <property type="evidence" value="ECO:0007669"/>
    <property type="project" value="TreeGrafter"/>
</dbReference>
<dbReference type="Gene3D" id="2.60.40.1770">
    <property type="entry name" value="ephrin a2 ectodomain"/>
    <property type="match status" value="1"/>
</dbReference>
<keyword evidence="8 12" id="KW-0675">Receptor</keyword>
<feature type="region of interest" description="Disordered" evidence="9">
    <location>
        <begin position="1072"/>
        <end position="1150"/>
    </location>
</feature>
<evidence type="ECO:0000256" key="2">
    <source>
        <dbReference type="ARBA" id="ARBA00022692"/>
    </source>
</evidence>
<dbReference type="FunFam" id="2.10.50.10:FF:000001">
    <property type="entry name" value="Ephrin type-A receptor 5"/>
    <property type="match status" value="1"/>
</dbReference>
<feature type="compositionally biased region" description="Low complexity" evidence="9">
    <location>
        <begin position="1073"/>
        <end position="1082"/>
    </location>
</feature>
<evidence type="ECO:0000256" key="9">
    <source>
        <dbReference type="SAM" id="MobiDB-lite"/>
    </source>
</evidence>
<evidence type="ECO:0000259" key="10">
    <source>
        <dbReference type="PROSITE" id="PS50853"/>
    </source>
</evidence>
<dbReference type="GO" id="GO:0005005">
    <property type="term" value="F:transmembrane-ephrin receptor activity"/>
    <property type="evidence" value="ECO:0007669"/>
    <property type="project" value="TreeGrafter"/>
</dbReference>
<dbReference type="Pfam" id="PF01404">
    <property type="entry name" value="Ephrin_lbd"/>
    <property type="match status" value="1"/>
</dbReference>
<keyword evidence="4" id="KW-0547">Nucleotide-binding</keyword>
<feature type="region of interest" description="Disordered" evidence="9">
    <location>
        <begin position="141"/>
        <end position="169"/>
    </location>
</feature>
<feature type="domain" description="Fibronectin type-III" evidence="10">
    <location>
        <begin position="489"/>
        <end position="599"/>
    </location>
</feature>
<feature type="compositionally biased region" description="Polar residues" evidence="9">
    <location>
        <begin position="8"/>
        <end position="31"/>
    </location>
</feature>
<evidence type="ECO:0000256" key="8">
    <source>
        <dbReference type="ARBA" id="ARBA00023170"/>
    </source>
</evidence>
<feature type="region of interest" description="Disordered" evidence="9">
    <location>
        <begin position="768"/>
        <end position="791"/>
    </location>
</feature>
<dbReference type="SMART" id="SM00615">
    <property type="entry name" value="EPH_lbd"/>
    <property type="match status" value="1"/>
</dbReference>
<comment type="subcellular location">
    <subcellularLocation>
        <location evidence="1">Membrane</location>
        <topology evidence="1">Single-pass membrane protein</topology>
    </subcellularLocation>
</comment>
<dbReference type="GO" id="GO:0007411">
    <property type="term" value="P:axon guidance"/>
    <property type="evidence" value="ECO:0007669"/>
    <property type="project" value="TreeGrafter"/>
</dbReference>
<dbReference type="PANTHER" id="PTHR46877:SF14">
    <property type="entry name" value="RECEPTOR PROTEIN-TYROSINE KINASE"/>
    <property type="match status" value="1"/>
</dbReference>
<dbReference type="Pfam" id="PF07699">
    <property type="entry name" value="Ephrin_rec_like"/>
    <property type="match status" value="1"/>
</dbReference>
<dbReference type="InterPro" id="IPR036116">
    <property type="entry name" value="FN3_sf"/>
</dbReference>
<feature type="region of interest" description="Disordered" evidence="9">
    <location>
        <begin position="1242"/>
        <end position="1281"/>
    </location>
</feature>
<evidence type="ECO:0000256" key="7">
    <source>
        <dbReference type="ARBA" id="ARBA00023136"/>
    </source>
</evidence>
<feature type="compositionally biased region" description="Low complexity" evidence="9">
    <location>
        <begin position="640"/>
        <end position="658"/>
    </location>
</feature>
<dbReference type="Gene3D" id="2.60.40.10">
    <property type="entry name" value="Immunoglobulins"/>
    <property type="match status" value="2"/>
</dbReference>
<dbReference type="GO" id="GO:0005524">
    <property type="term" value="F:ATP binding"/>
    <property type="evidence" value="ECO:0007669"/>
    <property type="project" value="UniProtKB-KW"/>
</dbReference>
<evidence type="ECO:0000313" key="12">
    <source>
        <dbReference type="EMBL" id="MDE48518.1"/>
    </source>
</evidence>
<dbReference type="Pfam" id="PF00041">
    <property type="entry name" value="fn3"/>
    <property type="match status" value="1"/>
</dbReference>
<dbReference type="SUPFAM" id="SSF49265">
    <property type="entry name" value="Fibronectin type III"/>
    <property type="match status" value="2"/>
</dbReference>
<dbReference type="Gene3D" id="2.10.50.10">
    <property type="entry name" value="Tumor Necrosis Factor Receptor, subunit A, domain 2"/>
    <property type="match status" value="1"/>
</dbReference>
<feature type="compositionally biased region" description="Basic residues" evidence="9">
    <location>
        <begin position="32"/>
        <end position="44"/>
    </location>
</feature>
<evidence type="ECO:0000256" key="3">
    <source>
        <dbReference type="ARBA" id="ARBA00022737"/>
    </source>
</evidence>
<dbReference type="Pfam" id="PF25599">
    <property type="entry name" value="Ephrin_CRD"/>
    <property type="match status" value="1"/>
</dbReference>
<keyword evidence="2" id="KW-0812">Transmembrane</keyword>
<evidence type="ECO:0000256" key="1">
    <source>
        <dbReference type="ARBA" id="ARBA00004167"/>
    </source>
</evidence>
<gene>
    <name evidence="12" type="primary">epha3_0</name>
    <name evidence="12" type="ORF">g.19305</name>
</gene>
<dbReference type="Gene3D" id="2.60.120.260">
    <property type="entry name" value="Galactose-binding domain-like"/>
    <property type="match status" value="1"/>
</dbReference>
<dbReference type="InterPro" id="IPR050449">
    <property type="entry name" value="Ephrin_rcpt_TKs"/>
</dbReference>
<dbReference type="CDD" id="cd00063">
    <property type="entry name" value="FN3"/>
    <property type="match status" value="1"/>
</dbReference>
<sequence length="1281" mass="139747">MPIDLLKRSTSQISIKCKSPQTTSRPNNSRRQLSKRHTRSRHKSGAVNANKWPERGDHDETQIETTNSPLSSSSCRLTTTTATTTNSTTTTTSNNTKTSSADRSWRPKMARGNQLTTDWSKISISLLAIILMASGQLKSGQAYHQQQQQQPHQASDSPHEAGQRGRSSSMAVLLDTTEQSSLGWTRYPDGGPGAQGRTPGWSEESFLQMERDINWRSFVTCDVAYNSVNNWLWTPYIERGDANRLYIEIKFTMRDCNLFPQMVLSCKETFALLYHEVDGPIQAPASQSAANVSFAQADNYKLIDAIAADEGRFTSNSDVVINTEIRSVPVSKRGLYFAFRDQGACLSLIAIKVYSLKCPALTTSLARFNATPTGRDLTSLVAVEGECVPNSVQIEQPRMFCSADGQWNAMSSGQCKCLAGFEPVQNQTKCQACPPGRYKATIGDSPCLPCPERSHSQQPGASECKCHEGHFRAPKDPRSAACSQPPGGPAQNLTASYVDSTSVVLQWQPPRHTGYRDDLTYKLLCDSCDFATLISSPQFFTNFSETKCVLSGLQPGTSYRFVLYTANGVSLQAAISGHNYMQQQQQQFSEITIQTSKPTAQTTSNTLSTQNGLQLLPIYNFRAFPGSRGSDMLLAWDTQSSSSSSDASGNSQQSGNSDLLLDSVVPLSSSDAPQPSLYEIKFQPRSLTHSSQEQLMLARRSPYPLLFDQQQQQQPGAAQTMAQSVTTTNKAAAIYTLQPRTEYAFQIRAKFGHSSQWTDWSAPIFATTGSSSTSHQQQQYQHQPMPMPPQGQDPLPFPFEPMPVWPPLSPMPFPSPGSGQPPTTGSTWTLGSVAIVLLSSLVVSILLTIALVHYRNSMCLKSLSSSLSGGLMGSNVGSTYAGVYNGGTSSDLIAGVANGGPLAGSGGGNYGSGGAGGALIYHNAPAGLHHHHHHLHTTLSAGSAGALITGSNSTSRSSSGTGNVVQNFLAATLGQLAGHHHHNSNNNNQAHNHTSHITTKTLDAHSHQQGKLFSNNNAGGTHGGHLGANGDHSPNGLLDLHQHQQQRNHYHQMLGNVNHTLLFSGNQSAALAPGQYQQQQPIPIVPPSGGPHHHNLSQHLSNLQQQQQQLANGNSPQPPQVADLFNGHHHQQSKYGNSRTLSGQQQQHQQYGLANLHDQQQVHIYDDLEVVSQSRQSVDCSPEMLKFGQQQQHQTLSNLVQQHQSQLNKQAAAVGRHHQTEIYASTRELYEPTTKLVIGTNGQEHQQQQQNLNKSHSQQQQQQLARAKFYKDRAEDEFYDE</sequence>
<feature type="compositionally biased region" description="Low complexity" evidence="9">
    <location>
        <begin position="1097"/>
        <end position="1110"/>
    </location>
</feature>
<feature type="region of interest" description="Disordered" evidence="9">
    <location>
        <begin position="1"/>
        <end position="112"/>
    </location>
</feature>
<dbReference type="SMART" id="SM01411">
    <property type="entry name" value="Ephrin_rec_like"/>
    <property type="match status" value="1"/>
</dbReference>
<feature type="compositionally biased region" description="Polar residues" evidence="9">
    <location>
        <begin position="1133"/>
        <end position="1143"/>
    </location>
</feature>
<feature type="compositionally biased region" description="Basic and acidic residues" evidence="9">
    <location>
        <begin position="52"/>
        <end position="61"/>
    </location>
</feature>
<feature type="compositionally biased region" description="Low complexity" evidence="9">
    <location>
        <begin position="141"/>
        <end position="154"/>
    </location>
</feature>
<evidence type="ECO:0000259" key="11">
    <source>
        <dbReference type="PROSITE" id="PS51550"/>
    </source>
</evidence>
<dbReference type="InterPro" id="IPR001090">
    <property type="entry name" value="Ephrin_rcpt_lig-bd_dom"/>
</dbReference>
<evidence type="ECO:0000256" key="6">
    <source>
        <dbReference type="ARBA" id="ARBA00022989"/>
    </source>
</evidence>
<keyword evidence="6" id="KW-1133">Transmembrane helix</keyword>
<keyword evidence="3" id="KW-0677">Repeat</keyword>
<evidence type="ECO:0000256" key="4">
    <source>
        <dbReference type="ARBA" id="ARBA00022741"/>
    </source>
</evidence>
<dbReference type="FunFam" id="2.60.120.260:FF:000089">
    <property type="entry name" value="Eph receptor tyrosine kinase"/>
    <property type="match status" value="1"/>
</dbReference>
<feature type="region of interest" description="Disordered" evidence="9">
    <location>
        <begin position="637"/>
        <end position="658"/>
    </location>
</feature>
<dbReference type="PANTHER" id="PTHR46877">
    <property type="entry name" value="EPH RECEPTOR A5"/>
    <property type="match status" value="1"/>
</dbReference>
<dbReference type="InterPro" id="IPR013783">
    <property type="entry name" value="Ig-like_fold"/>
</dbReference>
<dbReference type="InterPro" id="IPR008979">
    <property type="entry name" value="Galactose-bd-like_sf"/>
</dbReference>
<name>A0A6G1SDN7_9ACAR</name>
<protein>
    <submittedName>
        <fullName evidence="12">Ephrin type-A receptor 3</fullName>
    </submittedName>
</protein>
<dbReference type="PROSITE" id="PS51550">
    <property type="entry name" value="EPH_LBD"/>
    <property type="match status" value="1"/>
</dbReference>
<organism evidence="12">
    <name type="scientific">Aceria tosichella</name>
    <name type="common">wheat curl mite</name>
    <dbReference type="NCBI Taxonomy" id="561515"/>
    <lineage>
        <taxon>Eukaryota</taxon>
        <taxon>Metazoa</taxon>
        <taxon>Ecdysozoa</taxon>
        <taxon>Arthropoda</taxon>
        <taxon>Chelicerata</taxon>
        <taxon>Arachnida</taxon>
        <taxon>Acari</taxon>
        <taxon>Acariformes</taxon>
        <taxon>Trombidiformes</taxon>
        <taxon>Prostigmata</taxon>
        <taxon>Eupodina</taxon>
        <taxon>Eriophyoidea</taxon>
        <taxon>Eriophyidae</taxon>
        <taxon>Eriophyinae</taxon>
        <taxon>Aceriini</taxon>
        <taxon>Aceria</taxon>
    </lineage>
</organism>
<reference evidence="12" key="1">
    <citation type="submission" date="2018-10" db="EMBL/GenBank/DDBJ databases">
        <title>Transcriptome assembly of Aceria tosichella (Wheat curl mite) Type 2.</title>
        <authorList>
            <person name="Scully E.D."/>
            <person name="Geib S.M."/>
            <person name="Palmer N.A."/>
            <person name="Gupta A.K."/>
            <person name="Sarath G."/>
            <person name="Tatineni S."/>
        </authorList>
    </citation>
    <scope>NUCLEOTIDE SEQUENCE</scope>
    <source>
        <strain evidence="12">LincolnNE</strain>
    </source>
</reference>
<dbReference type="PROSITE" id="PS50853">
    <property type="entry name" value="FN3"/>
    <property type="match status" value="1"/>
</dbReference>
<dbReference type="SUPFAM" id="SSF49785">
    <property type="entry name" value="Galactose-binding domain-like"/>
    <property type="match status" value="1"/>
</dbReference>
<dbReference type="InterPro" id="IPR003961">
    <property type="entry name" value="FN3_dom"/>
</dbReference>
<dbReference type="EMBL" id="GGYP01003747">
    <property type="protein sequence ID" value="MDE48518.1"/>
    <property type="molecule type" value="Transcribed_RNA"/>
</dbReference>
<accession>A0A6G1SDN7</accession>
<proteinExistence type="predicted"/>
<dbReference type="SMART" id="SM00060">
    <property type="entry name" value="FN3"/>
    <property type="match status" value="2"/>
</dbReference>
<feature type="compositionally biased region" description="Basic and acidic residues" evidence="9">
    <location>
        <begin position="1269"/>
        <end position="1281"/>
    </location>
</feature>
<dbReference type="InterPro" id="IPR011641">
    <property type="entry name" value="Tyr-kin_ephrin_A/B_rcpt-like"/>
</dbReference>
<keyword evidence="5" id="KW-0067">ATP-binding</keyword>
<feature type="region of interest" description="Disordered" evidence="9">
    <location>
        <begin position="1016"/>
        <end position="1035"/>
    </location>
</feature>
<dbReference type="GO" id="GO:0030425">
    <property type="term" value="C:dendrite"/>
    <property type="evidence" value="ECO:0007669"/>
    <property type="project" value="TreeGrafter"/>
</dbReference>
<keyword evidence="7" id="KW-0472">Membrane</keyword>
<feature type="compositionally biased region" description="Low complexity" evidence="9">
    <location>
        <begin position="65"/>
        <end position="99"/>
    </location>
</feature>
<evidence type="ECO:0000256" key="5">
    <source>
        <dbReference type="ARBA" id="ARBA00022840"/>
    </source>
</evidence>
<feature type="compositionally biased region" description="Low complexity" evidence="9">
    <location>
        <begin position="1243"/>
        <end position="1264"/>
    </location>
</feature>
<feature type="domain" description="Eph LBD" evidence="11">
    <location>
        <begin position="169"/>
        <end position="363"/>
    </location>
</feature>